<dbReference type="Pfam" id="PF17782">
    <property type="entry name" value="WHD_DprA"/>
    <property type="match status" value="1"/>
</dbReference>
<dbReference type="InterPro" id="IPR016032">
    <property type="entry name" value="Sig_transdc_resp-reg_C-effctor"/>
</dbReference>
<dbReference type="EMBL" id="SHKY01000001">
    <property type="protein sequence ID" value="RZU53974.1"/>
    <property type="molecule type" value="Genomic_DNA"/>
</dbReference>
<organism evidence="2 3">
    <name type="scientific">Krasilnikovia cinnamomea</name>
    <dbReference type="NCBI Taxonomy" id="349313"/>
    <lineage>
        <taxon>Bacteria</taxon>
        <taxon>Bacillati</taxon>
        <taxon>Actinomycetota</taxon>
        <taxon>Actinomycetes</taxon>
        <taxon>Micromonosporales</taxon>
        <taxon>Micromonosporaceae</taxon>
        <taxon>Krasilnikovia</taxon>
    </lineage>
</organism>
<dbReference type="GO" id="GO:0003677">
    <property type="term" value="F:DNA binding"/>
    <property type="evidence" value="ECO:0007669"/>
    <property type="project" value="InterPro"/>
</dbReference>
<dbReference type="InterPro" id="IPR000792">
    <property type="entry name" value="Tscrpt_reg_LuxR_C"/>
</dbReference>
<dbReference type="PANTHER" id="PTHR34293">
    <property type="entry name" value="HTH-TYPE TRANSCRIPTIONAL REGULATOR TRMBL2"/>
    <property type="match status" value="1"/>
</dbReference>
<dbReference type="InterPro" id="IPR051797">
    <property type="entry name" value="TrmB-like"/>
</dbReference>
<evidence type="ECO:0000259" key="1">
    <source>
        <dbReference type="SMART" id="SM00421"/>
    </source>
</evidence>
<keyword evidence="3" id="KW-1185">Reference proteome</keyword>
<feature type="domain" description="HTH luxR-type" evidence="1">
    <location>
        <begin position="262"/>
        <end position="319"/>
    </location>
</feature>
<dbReference type="Gene3D" id="1.10.10.10">
    <property type="entry name" value="Winged helix-like DNA-binding domain superfamily/Winged helix DNA-binding domain"/>
    <property type="match status" value="2"/>
</dbReference>
<dbReference type="PANTHER" id="PTHR34293:SF1">
    <property type="entry name" value="HTH-TYPE TRANSCRIPTIONAL REGULATOR TRMBL2"/>
    <property type="match status" value="1"/>
</dbReference>
<protein>
    <submittedName>
        <fullName evidence="2">Regulatory LuxR family protein</fullName>
    </submittedName>
</protein>
<sequence length="330" mass="36000">MSQMFSVAGLGPDDEAVYAALMDGPATVPELARRTRLAAELVRVALDHLEEAGLVGRGAGHPERHTAAAPDVALEALILRQEEQLQRARLHAHQMAARHRRAHAGDDPASLVEVVTGRMAVLERFEQVQRAARHEIRAIDKPPYAAPSGNRNPVELDMLARGVRYRVIYDPRGLVEFHDLRTDLEQSTARGELARVLAATPTKLILADDRVGLIPLQAAPSSIESIVVVHPSALLEALGALFESLWDRALPLGSTTDAGTGAAGPTRDERRLLTLLTTGLPDEAIARQLGLSYRTFQRRLRRLLVRLDAETRFQAGVRAAHLGWIPPDGP</sequence>
<evidence type="ECO:0000313" key="2">
    <source>
        <dbReference type="EMBL" id="RZU53974.1"/>
    </source>
</evidence>
<comment type="caution">
    <text evidence="2">The sequence shown here is derived from an EMBL/GenBank/DDBJ whole genome shotgun (WGS) entry which is preliminary data.</text>
</comment>
<dbReference type="InterPro" id="IPR036390">
    <property type="entry name" value="WH_DNA-bd_sf"/>
</dbReference>
<dbReference type="AlphaFoldDB" id="A0A4Q7ZSX7"/>
<reference evidence="2 3" key="1">
    <citation type="submission" date="2019-02" db="EMBL/GenBank/DDBJ databases">
        <title>Sequencing the genomes of 1000 actinobacteria strains.</title>
        <authorList>
            <person name="Klenk H.-P."/>
        </authorList>
    </citation>
    <scope>NUCLEOTIDE SEQUENCE [LARGE SCALE GENOMIC DNA]</scope>
    <source>
        <strain evidence="2 3">DSM 45162</strain>
    </source>
</reference>
<dbReference type="SUPFAM" id="SSF46785">
    <property type="entry name" value="Winged helix' DNA-binding domain"/>
    <property type="match status" value="1"/>
</dbReference>
<accession>A0A4Q7ZSX7</accession>
<dbReference type="InterPro" id="IPR036388">
    <property type="entry name" value="WH-like_DNA-bd_sf"/>
</dbReference>
<dbReference type="GO" id="GO:0006355">
    <property type="term" value="P:regulation of DNA-templated transcription"/>
    <property type="evidence" value="ECO:0007669"/>
    <property type="project" value="InterPro"/>
</dbReference>
<dbReference type="SUPFAM" id="SSF46894">
    <property type="entry name" value="C-terminal effector domain of the bipartite response regulators"/>
    <property type="match status" value="1"/>
</dbReference>
<proteinExistence type="predicted"/>
<dbReference type="SMART" id="SM00421">
    <property type="entry name" value="HTH_LUXR"/>
    <property type="match status" value="1"/>
</dbReference>
<gene>
    <name evidence="2" type="ORF">EV385_5910</name>
</gene>
<dbReference type="InterPro" id="IPR041614">
    <property type="entry name" value="DprA_WH"/>
</dbReference>
<evidence type="ECO:0000313" key="3">
    <source>
        <dbReference type="Proteomes" id="UP000292564"/>
    </source>
</evidence>
<dbReference type="Proteomes" id="UP000292564">
    <property type="component" value="Unassembled WGS sequence"/>
</dbReference>
<name>A0A4Q7ZSX7_9ACTN</name>